<accession>A0A1J7BA33</accession>
<sequence length="223" mass="22104">MADLGFAQVDVDREGRQGLPEVVYGPGKTAPQITAIVTSLLAANSGPVLVTRVEPETADTVLEAVAADGGRYDAEAQLLAWRPAPAGDFRVVVAAAGTSDWPVAAEAAAVASAAGLDVSRIDDIGVAGIHRTLAAAPRLHAADAVICVAGMEGALASVIGGLVAAPVIAVPTSTGYGASLEGVTALLAMLSACAAGLTVVNIDSGFGAAMAAHRIARTRKASS</sequence>
<protein>
    <submittedName>
        <fullName evidence="2">1-(5-phosphoribosyl)-5-amino-4-imidazole-carboxylate carboxylase</fullName>
    </submittedName>
</protein>
<evidence type="ECO:0000313" key="3">
    <source>
        <dbReference type="Proteomes" id="UP000243342"/>
    </source>
</evidence>
<dbReference type="Proteomes" id="UP000243342">
    <property type="component" value="Unassembled WGS sequence"/>
</dbReference>
<dbReference type="PANTHER" id="PTHR43064">
    <property type="entry name" value="PHOSPHORIBOSYLAMINOIMIDAZOLE CARBOXYLASE-RELATED"/>
    <property type="match status" value="1"/>
</dbReference>
<dbReference type="OrthoDB" id="9782511at2"/>
<reference evidence="2 3" key="1">
    <citation type="submission" date="2016-10" db="EMBL/GenBank/DDBJ databases">
        <title>Genome sequence of Streptomyces gilvigriseus MUSC 26.</title>
        <authorList>
            <person name="Lee L.-H."/>
            <person name="Ser H.-L."/>
        </authorList>
    </citation>
    <scope>NUCLEOTIDE SEQUENCE [LARGE SCALE GENOMIC DNA]</scope>
    <source>
        <strain evidence="2 3">MUSC 26</strain>
    </source>
</reference>
<feature type="domain" description="PurE" evidence="1">
    <location>
        <begin position="89"/>
        <end position="221"/>
    </location>
</feature>
<gene>
    <name evidence="2" type="ORF">BIV57_20955</name>
</gene>
<keyword evidence="3" id="KW-1185">Reference proteome</keyword>
<dbReference type="PANTHER" id="PTHR43064:SF1">
    <property type="entry name" value="SLL1489 PROTEIN"/>
    <property type="match status" value="1"/>
</dbReference>
<dbReference type="Gene3D" id="3.40.50.1970">
    <property type="match status" value="1"/>
</dbReference>
<proteinExistence type="predicted"/>
<dbReference type="SMART" id="SM01001">
    <property type="entry name" value="AIRC"/>
    <property type="match status" value="1"/>
</dbReference>
<comment type="caution">
    <text evidence="2">The sequence shown here is derived from an EMBL/GenBank/DDBJ whole genome shotgun (WGS) entry which is preliminary data.</text>
</comment>
<dbReference type="SUPFAM" id="SSF52255">
    <property type="entry name" value="N5-CAIR mutase (phosphoribosylaminoimidazole carboxylase, PurE)"/>
    <property type="match status" value="1"/>
</dbReference>
<dbReference type="GO" id="GO:0016787">
    <property type="term" value="F:hydrolase activity"/>
    <property type="evidence" value="ECO:0007669"/>
    <property type="project" value="InterPro"/>
</dbReference>
<evidence type="ECO:0000259" key="1">
    <source>
        <dbReference type="SMART" id="SM01001"/>
    </source>
</evidence>
<name>A0A1J7BA33_9ACTN</name>
<dbReference type="InterPro" id="IPR039476">
    <property type="entry name" value="P2CMN_synthase_LarB"/>
</dbReference>
<dbReference type="AlphaFoldDB" id="A0A1J7BA33"/>
<dbReference type="STRING" id="1428644.BIV57_20955"/>
<dbReference type="EMBL" id="MLCF01000145">
    <property type="protein sequence ID" value="OIV35551.1"/>
    <property type="molecule type" value="Genomic_DNA"/>
</dbReference>
<dbReference type="NCBIfam" id="NF033503">
    <property type="entry name" value="LarB"/>
    <property type="match status" value="1"/>
</dbReference>
<dbReference type="Pfam" id="PF00731">
    <property type="entry name" value="AIRC"/>
    <property type="match status" value="1"/>
</dbReference>
<dbReference type="GO" id="GO:0006189">
    <property type="term" value="P:'de novo' IMP biosynthetic process"/>
    <property type="evidence" value="ECO:0007669"/>
    <property type="project" value="InterPro"/>
</dbReference>
<evidence type="ECO:0000313" key="2">
    <source>
        <dbReference type="EMBL" id="OIV35551.1"/>
    </source>
</evidence>
<dbReference type="InterPro" id="IPR000031">
    <property type="entry name" value="PurE_dom"/>
</dbReference>
<organism evidence="2 3">
    <name type="scientific">Mangrovactinospora gilvigrisea</name>
    <dbReference type="NCBI Taxonomy" id="1428644"/>
    <lineage>
        <taxon>Bacteria</taxon>
        <taxon>Bacillati</taxon>
        <taxon>Actinomycetota</taxon>
        <taxon>Actinomycetes</taxon>
        <taxon>Kitasatosporales</taxon>
        <taxon>Streptomycetaceae</taxon>
        <taxon>Mangrovactinospora</taxon>
    </lineage>
</organism>